<comment type="caution">
    <text evidence="1">The sequence shown here is derived from an EMBL/GenBank/DDBJ whole genome shotgun (WGS) entry which is preliminary data.</text>
</comment>
<dbReference type="RefSeq" id="WP_344040691.1">
    <property type="nucleotide sequence ID" value="NZ_BAAAKE010000024.1"/>
</dbReference>
<dbReference type="Proteomes" id="UP001595833">
    <property type="component" value="Unassembled WGS sequence"/>
</dbReference>
<keyword evidence="2" id="KW-1185">Reference proteome</keyword>
<organism evidence="1 2">
    <name type="scientific">Saccharothrix xinjiangensis</name>
    <dbReference type="NCBI Taxonomy" id="204798"/>
    <lineage>
        <taxon>Bacteria</taxon>
        <taxon>Bacillati</taxon>
        <taxon>Actinomycetota</taxon>
        <taxon>Actinomycetes</taxon>
        <taxon>Pseudonocardiales</taxon>
        <taxon>Pseudonocardiaceae</taxon>
        <taxon>Saccharothrix</taxon>
    </lineage>
</organism>
<dbReference type="EMBL" id="JBHSJB010000018">
    <property type="protein sequence ID" value="MFC5056261.1"/>
    <property type="molecule type" value="Genomic_DNA"/>
</dbReference>
<reference evidence="2" key="1">
    <citation type="journal article" date="2019" name="Int. J. Syst. Evol. Microbiol.">
        <title>The Global Catalogue of Microorganisms (GCM) 10K type strain sequencing project: providing services to taxonomists for standard genome sequencing and annotation.</title>
        <authorList>
            <consortium name="The Broad Institute Genomics Platform"/>
            <consortium name="The Broad Institute Genome Sequencing Center for Infectious Disease"/>
            <person name="Wu L."/>
            <person name="Ma J."/>
        </authorList>
    </citation>
    <scope>NUCLEOTIDE SEQUENCE [LARGE SCALE GENOMIC DNA]</scope>
    <source>
        <strain evidence="2">KCTC 12848</strain>
    </source>
</reference>
<evidence type="ECO:0000313" key="2">
    <source>
        <dbReference type="Proteomes" id="UP001595833"/>
    </source>
</evidence>
<sequence length="84" mass="9613">MLEFNEDNGSYEWWITTHPEQFVLDAEHTLDPGGMALHRATCREVSGPPPRGGSWIGDRVKICGTRRELEQRYPTARPCGRCLR</sequence>
<accession>A0ABV9Y6I5</accession>
<name>A0ABV9Y6I5_9PSEU</name>
<evidence type="ECO:0000313" key="1">
    <source>
        <dbReference type="EMBL" id="MFC5056261.1"/>
    </source>
</evidence>
<proteinExistence type="predicted"/>
<gene>
    <name evidence="1" type="ORF">ACFPFM_21190</name>
</gene>
<protein>
    <submittedName>
        <fullName evidence="1">Uncharacterized protein</fullName>
    </submittedName>
</protein>